<dbReference type="InterPro" id="IPR025992">
    <property type="entry name" value="Haem-bd"/>
</dbReference>
<feature type="domain" description="Haem-binding" evidence="1">
    <location>
        <begin position="13"/>
        <end position="149"/>
    </location>
</feature>
<evidence type="ECO:0000259" key="1">
    <source>
        <dbReference type="SMART" id="SM01235"/>
    </source>
</evidence>
<dbReference type="Pfam" id="PF14376">
    <property type="entry name" value="Haem_bd"/>
    <property type="match status" value="1"/>
</dbReference>
<proteinExistence type="predicted"/>
<reference evidence="2 3" key="1">
    <citation type="submission" date="2018-01" db="EMBL/GenBank/DDBJ databases">
        <authorList>
            <person name="Gaut B.S."/>
            <person name="Morton B.R."/>
            <person name="Clegg M.T."/>
            <person name="Duvall M.R."/>
        </authorList>
    </citation>
    <scope>NUCLEOTIDE SEQUENCE [LARGE SCALE GENOMIC DNA]</scope>
    <source>
        <strain evidence="2 3">HR-AY</strain>
    </source>
</reference>
<dbReference type="OrthoDB" id="196738at2"/>
<dbReference type="SMART" id="SM01235">
    <property type="entry name" value="Haem_bd"/>
    <property type="match status" value="1"/>
</dbReference>
<evidence type="ECO:0000313" key="2">
    <source>
        <dbReference type="EMBL" id="POY37718.1"/>
    </source>
</evidence>
<sequence>MKISIKKILFIGLIIFLLMQLYQPARNIGFEQDITADFTKVYNVPKKVEIILRTSCYDCHSNNTNYPWYSYIQPARFLMESHIAAGKENLNFNEWGNYSSRKQNNKLDRIAKQIQSNEMPLASYTLIHKNATLSATQKKEVLDWINKIEDSL</sequence>
<dbReference type="RefSeq" id="WP_103806843.1">
    <property type="nucleotide sequence ID" value="NZ_PQVG01000008.1"/>
</dbReference>
<name>A0A2S5A554_9FLAO</name>
<accession>A0A2S5A554</accession>
<protein>
    <submittedName>
        <fullName evidence="2">Cytochrome C</fullName>
    </submittedName>
</protein>
<dbReference type="EMBL" id="PQVG01000008">
    <property type="protein sequence ID" value="POY37718.1"/>
    <property type="molecule type" value="Genomic_DNA"/>
</dbReference>
<dbReference type="Proteomes" id="UP000237310">
    <property type="component" value="Unassembled WGS sequence"/>
</dbReference>
<dbReference type="AlphaFoldDB" id="A0A2S5A554"/>
<keyword evidence="3" id="KW-1185">Reference proteome</keyword>
<organism evidence="2 3">
    <name type="scientific">Flavobacterium alvei</name>
    <dbReference type="NCBI Taxonomy" id="2080416"/>
    <lineage>
        <taxon>Bacteria</taxon>
        <taxon>Pseudomonadati</taxon>
        <taxon>Bacteroidota</taxon>
        <taxon>Flavobacteriia</taxon>
        <taxon>Flavobacteriales</taxon>
        <taxon>Flavobacteriaceae</taxon>
        <taxon>Flavobacterium</taxon>
    </lineage>
</organism>
<comment type="caution">
    <text evidence="2">The sequence shown here is derived from an EMBL/GenBank/DDBJ whole genome shotgun (WGS) entry which is preliminary data.</text>
</comment>
<gene>
    <name evidence="2" type="ORF">C3L50_14210</name>
</gene>
<evidence type="ECO:0000313" key="3">
    <source>
        <dbReference type="Proteomes" id="UP000237310"/>
    </source>
</evidence>